<dbReference type="SUPFAM" id="SSF50729">
    <property type="entry name" value="PH domain-like"/>
    <property type="match status" value="1"/>
</dbReference>
<dbReference type="Gene3D" id="2.30.29.30">
    <property type="entry name" value="Pleckstrin-homology domain (PH domain)/Phosphotyrosine-binding domain (PTB)"/>
    <property type="match status" value="1"/>
</dbReference>
<feature type="domain" description="PH" evidence="4">
    <location>
        <begin position="1"/>
        <end position="43"/>
    </location>
</feature>
<dbReference type="InterPro" id="IPR000980">
    <property type="entry name" value="SH2"/>
</dbReference>
<dbReference type="Pfam" id="PF00017">
    <property type="entry name" value="SH2"/>
    <property type="match status" value="1"/>
</dbReference>
<dbReference type="SMART" id="SM00252">
    <property type="entry name" value="SH2"/>
    <property type="match status" value="1"/>
</dbReference>
<evidence type="ECO:0000313" key="5">
    <source>
        <dbReference type="EMBL" id="CAE1289024.1"/>
    </source>
</evidence>
<dbReference type="CDD" id="cd00173">
    <property type="entry name" value="SH2"/>
    <property type="match status" value="1"/>
</dbReference>
<evidence type="ECO:0000259" key="4">
    <source>
        <dbReference type="PROSITE" id="PS50003"/>
    </source>
</evidence>
<comment type="caution">
    <text evidence="5">The sequence shown here is derived from an EMBL/GenBank/DDBJ whole genome shotgun (WGS) entry which is preliminary data.</text>
</comment>
<name>A0A812D5L2_ACAPH</name>
<sequence>MNEQVKWSFVLEHVQPSQKNYIFAASSQQEMVEWMKHIKEEMLRANNRGPRTTADGSSDGSGGYCPQDSIEKIEEKIYDEIKDFTPVHLPNCDSNDSDLDIDEIETMRPKLKDCLSFFFFSYYYVEMPRFKLPNLPKRSPGEGQPTKRIPYEQIDTIPVPLEQASSFPKKLPEKNYWESIYYHGDKDEATKIIEEIAQDGVYLVRDSDNVEAPKVLVTYSENERRVKKFQIFMNKNSPKPYYMRKELSFETVEELIYYYYHNNIVPDEIFKLTQPYLFAQASGG</sequence>
<evidence type="ECO:0000259" key="3">
    <source>
        <dbReference type="PROSITE" id="PS50001"/>
    </source>
</evidence>
<reference evidence="5" key="1">
    <citation type="submission" date="2021-01" db="EMBL/GenBank/DDBJ databases">
        <authorList>
            <person name="Li R."/>
            <person name="Bekaert M."/>
        </authorList>
    </citation>
    <scope>NUCLEOTIDE SEQUENCE</scope>
    <source>
        <strain evidence="5">Farmed</strain>
    </source>
</reference>
<dbReference type="Gene3D" id="3.30.505.10">
    <property type="entry name" value="SH2 domain"/>
    <property type="match status" value="1"/>
</dbReference>
<gene>
    <name evidence="5" type="ORF">SPHA_47428</name>
</gene>
<dbReference type="InterPro" id="IPR036860">
    <property type="entry name" value="SH2_dom_sf"/>
</dbReference>
<evidence type="ECO:0000313" key="6">
    <source>
        <dbReference type="Proteomes" id="UP000597762"/>
    </source>
</evidence>
<accession>A0A812D5L2</accession>
<dbReference type="OrthoDB" id="10254483at2759"/>
<feature type="domain" description="SH2" evidence="3">
    <location>
        <begin position="177"/>
        <end position="276"/>
    </location>
</feature>
<dbReference type="InterPro" id="IPR011993">
    <property type="entry name" value="PH-like_dom_sf"/>
</dbReference>
<dbReference type="GO" id="GO:0007165">
    <property type="term" value="P:signal transduction"/>
    <property type="evidence" value="ECO:0007669"/>
    <property type="project" value="InterPro"/>
</dbReference>
<dbReference type="SUPFAM" id="SSF55550">
    <property type="entry name" value="SH2 domain"/>
    <property type="match status" value="1"/>
</dbReference>
<keyword evidence="1 2" id="KW-0727">SH2 domain</keyword>
<proteinExistence type="predicted"/>
<evidence type="ECO:0000256" key="2">
    <source>
        <dbReference type="PROSITE-ProRule" id="PRU00191"/>
    </source>
</evidence>
<dbReference type="PROSITE" id="PS50003">
    <property type="entry name" value="PH_DOMAIN"/>
    <property type="match status" value="1"/>
</dbReference>
<evidence type="ECO:0000256" key="1">
    <source>
        <dbReference type="ARBA" id="ARBA00022999"/>
    </source>
</evidence>
<keyword evidence="6" id="KW-1185">Reference proteome</keyword>
<evidence type="ECO:0008006" key="7">
    <source>
        <dbReference type="Google" id="ProtNLM"/>
    </source>
</evidence>
<dbReference type="InterPro" id="IPR035848">
    <property type="entry name" value="SH3BP2"/>
</dbReference>
<dbReference type="PROSITE" id="PS50001">
    <property type="entry name" value="SH2"/>
    <property type="match status" value="1"/>
</dbReference>
<dbReference type="PANTHER" id="PTHR15126:SF4">
    <property type="entry name" value="SH3 DOMAIN-BINDING PROTEIN 2"/>
    <property type="match status" value="1"/>
</dbReference>
<dbReference type="PANTHER" id="PTHR15126">
    <property type="entry name" value="SH3-BINDING"/>
    <property type="match status" value="1"/>
</dbReference>
<organism evidence="5 6">
    <name type="scientific">Acanthosepion pharaonis</name>
    <name type="common">Pharaoh cuttlefish</name>
    <name type="synonym">Sepia pharaonis</name>
    <dbReference type="NCBI Taxonomy" id="158019"/>
    <lineage>
        <taxon>Eukaryota</taxon>
        <taxon>Metazoa</taxon>
        <taxon>Spiralia</taxon>
        <taxon>Lophotrochozoa</taxon>
        <taxon>Mollusca</taxon>
        <taxon>Cephalopoda</taxon>
        <taxon>Coleoidea</taxon>
        <taxon>Decapodiformes</taxon>
        <taxon>Sepiida</taxon>
        <taxon>Sepiina</taxon>
        <taxon>Sepiidae</taxon>
        <taxon>Acanthosepion</taxon>
    </lineage>
</organism>
<dbReference type="Pfam" id="PF00169">
    <property type="entry name" value="PH"/>
    <property type="match status" value="1"/>
</dbReference>
<dbReference type="EMBL" id="CAHIKZ030002567">
    <property type="protein sequence ID" value="CAE1289024.1"/>
    <property type="molecule type" value="Genomic_DNA"/>
</dbReference>
<dbReference type="GO" id="GO:0017124">
    <property type="term" value="F:SH3 domain binding"/>
    <property type="evidence" value="ECO:0007669"/>
    <property type="project" value="TreeGrafter"/>
</dbReference>
<dbReference type="Proteomes" id="UP000597762">
    <property type="component" value="Unassembled WGS sequence"/>
</dbReference>
<dbReference type="InterPro" id="IPR001849">
    <property type="entry name" value="PH_domain"/>
</dbReference>
<protein>
    <recommendedName>
        <fullName evidence="7">SH2 domain-containing protein</fullName>
    </recommendedName>
</protein>
<dbReference type="AlphaFoldDB" id="A0A812D5L2"/>